<protein>
    <recommendedName>
        <fullName evidence="2">Transposase IS66 central domain-containing protein</fullName>
    </recommendedName>
</protein>
<dbReference type="RefSeq" id="WP_111423571.1">
    <property type="nucleotide sequence ID" value="NZ_NPEX01000558.1"/>
</dbReference>
<dbReference type="AlphaFoldDB" id="A0A327K973"/>
<evidence type="ECO:0000256" key="1">
    <source>
        <dbReference type="SAM" id="MobiDB-lite"/>
    </source>
</evidence>
<dbReference type="NCBIfam" id="NF033517">
    <property type="entry name" value="transpos_IS66"/>
    <property type="match status" value="1"/>
</dbReference>
<evidence type="ECO:0000313" key="3">
    <source>
        <dbReference type="EMBL" id="RAI35289.1"/>
    </source>
</evidence>
<gene>
    <name evidence="3" type="ORF">CH341_30965</name>
</gene>
<proteinExistence type="predicted"/>
<keyword evidence="4" id="KW-1185">Reference proteome</keyword>
<sequence>MRRDALDSLDREALIDLVLNLAARVADLEAKLGLPPKTPDNSSTPPSQGRKPSADPTPGKGRRRSHPGAHRPLHPNPTRRRDILADRCEHCGTDVSGVMQAPFHAYDHVELPKIEPDVTRVTLHRGLCPCCQRPFRAEAPADMPPGSPFGPNLRAFVIYLRVAHAISFERLARLMSDLVGLAISEGALVAMLSESRRAFARQANLIRARLLAGTVLESDETSVRVGKRNWWLWTFHHGENCCFVIRPSRGKDVVAEFLGEVRPAFWVSDRFGAQMGWARTANQVCLAHLLRDAEYAVEAGDLTFAPGLRRLLQRACAIGRRRPVLADATLRTYHYQLDAELDRLLRITPMHPEGDKLKRAIEGCRQSLFTFMTERAIPPTNNGSERALRPCAVFRKVTNGFRSEWGARLYADIRSVLETARRRAIGVLEAIRTTLSRMPLGKLPPATAVQHP</sequence>
<accession>A0A327K973</accession>
<dbReference type="Proteomes" id="UP000249130">
    <property type="component" value="Unassembled WGS sequence"/>
</dbReference>
<feature type="region of interest" description="Disordered" evidence="1">
    <location>
        <begin position="30"/>
        <end position="80"/>
    </location>
</feature>
<dbReference type="PANTHER" id="PTHR33678">
    <property type="entry name" value="BLL1576 PROTEIN"/>
    <property type="match status" value="1"/>
</dbReference>
<feature type="compositionally biased region" description="Basic residues" evidence="1">
    <location>
        <begin position="60"/>
        <end position="73"/>
    </location>
</feature>
<evidence type="ECO:0000313" key="4">
    <source>
        <dbReference type="Proteomes" id="UP000249130"/>
    </source>
</evidence>
<feature type="domain" description="Transposase IS66 central" evidence="2">
    <location>
        <begin position="147"/>
        <end position="408"/>
    </location>
</feature>
<organism evidence="3 4">
    <name type="scientific">Rhodoplanes roseus</name>
    <dbReference type="NCBI Taxonomy" id="29409"/>
    <lineage>
        <taxon>Bacteria</taxon>
        <taxon>Pseudomonadati</taxon>
        <taxon>Pseudomonadota</taxon>
        <taxon>Alphaproteobacteria</taxon>
        <taxon>Hyphomicrobiales</taxon>
        <taxon>Nitrobacteraceae</taxon>
        <taxon>Rhodoplanes</taxon>
    </lineage>
</organism>
<dbReference type="Pfam" id="PF03050">
    <property type="entry name" value="DDE_Tnp_IS66"/>
    <property type="match status" value="1"/>
</dbReference>
<dbReference type="OrthoDB" id="9816539at2"/>
<evidence type="ECO:0000259" key="2">
    <source>
        <dbReference type="Pfam" id="PF03050"/>
    </source>
</evidence>
<dbReference type="InterPro" id="IPR052344">
    <property type="entry name" value="Transposase-related"/>
</dbReference>
<name>A0A327K973_9BRAD</name>
<dbReference type="PANTHER" id="PTHR33678:SF2">
    <property type="match status" value="1"/>
</dbReference>
<dbReference type="EMBL" id="NPEX01000558">
    <property type="protein sequence ID" value="RAI35289.1"/>
    <property type="molecule type" value="Genomic_DNA"/>
</dbReference>
<dbReference type="InterPro" id="IPR004291">
    <property type="entry name" value="Transposase_IS66_central"/>
</dbReference>
<comment type="caution">
    <text evidence="3">The sequence shown here is derived from an EMBL/GenBank/DDBJ whole genome shotgun (WGS) entry which is preliminary data.</text>
</comment>
<reference evidence="3 4" key="1">
    <citation type="submission" date="2017-07" db="EMBL/GenBank/DDBJ databases">
        <title>Draft Genome Sequences of Select Purple Nonsulfur Bacteria.</title>
        <authorList>
            <person name="Lasarre B."/>
            <person name="Mckinlay J.B."/>
        </authorList>
    </citation>
    <scope>NUCLEOTIDE SEQUENCE [LARGE SCALE GENOMIC DNA]</scope>
    <source>
        <strain evidence="3 4">DSM 5909</strain>
    </source>
</reference>